<dbReference type="Gene3D" id="3.30.450.20">
    <property type="entry name" value="PAS domain"/>
    <property type="match status" value="1"/>
</dbReference>
<evidence type="ECO:0000256" key="1">
    <source>
        <dbReference type="ARBA" id="ARBA00012528"/>
    </source>
</evidence>
<dbReference type="Pfam" id="PF13426">
    <property type="entry name" value="PAS_9"/>
    <property type="match status" value="1"/>
</dbReference>
<name>A0A418WGU0_9PROT</name>
<protein>
    <recommendedName>
        <fullName evidence="1">diguanylate cyclase</fullName>
        <ecNumber evidence="1">2.7.7.65</ecNumber>
    </recommendedName>
</protein>
<accession>A0A418WGU0</accession>
<evidence type="ECO:0000313" key="4">
    <source>
        <dbReference type="EMBL" id="RJF89235.1"/>
    </source>
</evidence>
<dbReference type="EC" id="2.7.7.65" evidence="1"/>
<evidence type="ECO:0000313" key="5">
    <source>
        <dbReference type="Proteomes" id="UP000284605"/>
    </source>
</evidence>
<dbReference type="Gene3D" id="3.30.70.270">
    <property type="match status" value="1"/>
</dbReference>
<dbReference type="SMART" id="SM00086">
    <property type="entry name" value="PAC"/>
    <property type="match status" value="1"/>
</dbReference>
<dbReference type="InterPro" id="IPR050469">
    <property type="entry name" value="Diguanylate_Cyclase"/>
</dbReference>
<dbReference type="InterPro" id="IPR000014">
    <property type="entry name" value="PAS"/>
</dbReference>
<organism evidence="4 5">
    <name type="scientific">Oleomonas cavernae</name>
    <dbReference type="NCBI Taxonomy" id="2320859"/>
    <lineage>
        <taxon>Bacteria</taxon>
        <taxon>Pseudomonadati</taxon>
        <taxon>Pseudomonadota</taxon>
        <taxon>Alphaproteobacteria</taxon>
        <taxon>Acetobacterales</taxon>
        <taxon>Acetobacteraceae</taxon>
        <taxon>Oleomonas</taxon>
    </lineage>
</organism>
<dbReference type="InterPro" id="IPR000700">
    <property type="entry name" value="PAS-assoc_C"/>
</dbReference>
<sequence>MAAADWADGAPLARVSRALDPRINQFLTKRRLVFAGSVRTGGPAVLMMRDIGDERARGGITAAAALDRLVNQYPGPALIVGPGGRIVGANEAARVLSAMLRAGHDGLARLVDRSRLSVQGLKEELVFQGEDEDDLVLEVTALAMGAMVLLLARDTTVERRLIVSLSDSRQRLTDIIDCLPDFSWETDSRGTLTFVAPRLALGYPAEELHGQDAAVLIDAEWLAGRANPFRAEQRLTDSEVWLRAKDGTHLCARLSCVPVCDDHGRQIGVRGVARDITAARARENALSLALDRERLRGAVTEAMRGAGGLERALRVAAEAPLSALNAGGALILARNDAGGVANVLMTGSVLPVTAWSIREEVARLMARDTMPGAVHVVELGTDTALVAIAWESGAPIGALVLVRSARQPWQGGQISLLGAVADQLGLVLGLRARVAQLEALSLVDALTGVMNRRAFDQELATKMRQADRLGRRGTLLLIDFDGFKALNDRFGHAYGDRALSLFGRAIQDNLRAGDLAARLGGDEFALWLDGADAAGGFAKTDSLYEMMGRVNGALGSPEAALGLSIGIAVYEPGGGEGRDAITSRADHALYRAKRGGRNRAELALTAGSVAC</sequence>
<dbReference type="InterPro" id="IPR029787">
    <property type="entry name" value="Nucleotide_cyclase"/>
</dbReference>
<dbReference type="GO" id="GO:0052621">
    <property type="term" value="F:diguanylate cyclase activity"/>
    <property type="evidence" value="ECO:0007669"/>
    <property type="project" value="UniProtKB-EC"/>
</dbReference>
<feature type="domain" description="PAC" evidence="2">
    <location>
        <begin position="236"/>
        <end position="288"/>
    </location>
</feature>
<dbReference type="EMBL" id="QYUK01000011">
    <property type="protein sequence ID" value="RJF89235.1"/>
    <property type="molecule type" value="Genomic_DNA"/>
</dbReference>
<dbReference type="InterPro" id="IPR000160">
    <property type="entry name" value="GGDEF_dom"/>
</dbReference>
<dbReference type="AlphaFoldDB" id="A0A418WGU0"/>
<dbReference type="SUPFAM" id="SSF55785">
    <property type="entry name" value="PYP-like sensor domain (PAS domain)"/>
    <property type="match status" value="1"/>
</dbReference>
<dbReference type="Pfam" id="PF00990">
    <property type="entry name" value="GGDEF"/>
    <property type="match status" value="1"/>
</dbReference>
<proteinExistence type="predicted"/>
<dbReference type="Proteomes" id="UP000284605">
    <property type="component" value="Unassembled WGS sequence"/>
</dbReference>
<dbReference type="InterPro" id="IPR001610">
    <property type="entry name" value="PAC"/>
</dbReference>
<dbReference type="PROSITE" id="PS50113">
    <property type="entry name" value="PAC"/>
    <property type="match status" value="1"/>
</dbReference>
<evidence type="ECO:0000259" key="3">
    <source>
        <dbReference type="PROSITE" id="PS50887"/>
    </source>
</evidence>
<dbReference type="PANTHER" id="PTHR45138">
    <property type="entry name" value="REGULATORY COMPONENTS OF SENSORY TRANSDUCTION SYSTEM"/>
    <property type="match status" value="1"/>
</dbReference>
<dbReference type="PANTHER" id="PTHR45138:SF24">
    <property type="entry name" value="DIGUANYLATE CYCLASE DGCC-RELATED"/>
    <property type="match status" value="1"/>
</dbReference>
<comment type="caution">
    <text evidence="4">The sequence shown here is derived from an EMBL/GenBank/DDBJ whole genome shotgun (WGS) entry which is preliminary data.</text>
</comment>
<gene>
    <name evidence="4" type="ORF">D3874_21555</name>
</gene>
<reference evidence="4 5" key="1">
    <citation type="submission" date="2018-09" db="EMBL/GenBank/DDBJ databases">
        <authorList>
            <person name="Zhu H."/>
        </authorList>
    </citation>
    <scope>NUCLEOTIDE SEQUENCE [LARGE SCALE GENOMIC DNA]</scope>
    <source>
        <strain evidence="4 5">K1W22B-8</strain>
    </source>
</reference>
<dbReference type="GO" id="GO:0043709">
    <property type="term" value="P:cell adhesion involved in single-species biofilm formation"/>
    <property type="evidence" value="ECO:0007669"/>
    <property type="project" value="TreeGrafter"/>
</dbReference>
<dbReference type="InterPro" id="IPR043128">
    <property type="entry name" value="Rev_trsase/Diguanyl_cyclase"/>
</dbReference>
<keyword evidence="5" id="KW-1185">Reference proteome</keyword>
<dbReference type="NCBIfam" id="TIGR00254">
    <property type="entry name" value="GGDEF"/>
    <property type="match status" value="1"/>
</dbReference>
<dbReference type="CDD" id="cd00130">
    <property type="entry name" value="PAS"/>
    <property type="match status" value="1"/>
</dbReference>
<feature type="domain" description="GGDEF" evidence="3">
    <location>
        <begin position="471"/>
        <end position="605"/>
    </location>
</feature>
<dbReference type="GO" id="GO:1902201">
    <property type="term" value="P:negative regulation of bacterial-type flagellum-dependent cell motility"/>
    <property type="evidence" value="ECO:0007669"/>
    <property type="project" value="TreeGrafter"/>
</dbReference>
<dbReference type="PROSITE" id="PS50887">
    <property type="entry name" value="GGDEF"/>
    <property type="match status" value="1"/>
</dbReference>
<dbReference type="SMART" id="SM00267">
    <property type="entry name" value="GGDEF"/>
    <property type="match status" value="1"/>
</dbReference>
<dbReference type="FunFam" id="3.30.70.270:FF:000001">
    <property type="entry name" value="Diguanylate cyclase domain protein"/>
    <property type="match status" value="1"/>
</dbReference>
<evidence type="ECO:0000259" key="2">
    <source>
        <dbReference type="PROSITE" id="PS50113"/>
    </source>
</evidence>
<dbReference type="SUPFAM" id="SSF55073">
    <property type="entry name" value="Nucleotide cyclase"/>
    <property type="match status" value="1"/>
</dbReference>
<dbReference type="InterPro" id="IPR035965">
    <property type="entry name" value="PAS-like_dom_sf"/>
</dbReference>
<dbReference type="CDD" id="cd01949">
    <property type="entry name" value="GGDEF"/>
    <property type="match status" value="1"/>
</dbReference>
<dbReference type="GO" id="GO:0005886">
    <property type="term" value="C:plasma membrane"/>
    <property type="evidence" value="ECO:0007669"/>
    <property type="project" value="TreeGrafter"/>
</dbReference>
<dbReference type="NCBIfam" id="TIGR00229">
    <property type="entry name" value="sensory_box"/>
    <property type="match status" value="1"/>
</dbReference>